<sequence>MACFALGWGFVFHSKRFQATFGFLSFSGSLKIVFEWFSHPNLFGLVEAGLGVGMFEGIHG</sequence>
<evidence type="ECO:0000313" key="1">
    <source>
        <dbReference type="EMBL" id="EEP66535.1"/>
    </source>
</evidence>
<dbReference type="Proteomes" id="UP000003009">
    <property type="component" value="Unassembled WGS sequence"/>
</dbReference>
<gene>
    <name evidence="1" type="ORF">GCWU000324_03202</name>
</gene>
<dbReference type="AlphaFoldDB" id="C4GNB3"/>
<dbReference type="EMBL" id="ACJW02000009">
    <property type="protein sequence ID" value="EEP66535.1"/>
    <property type="molecule type" value="Genomic_DNA"/>
</dbReference>
<organism evidence="1 2">
    <name type="scientific">Kingella oralis ATCC 51147</name>
    <dbReference type="NCBI Taxonomy" id="629741"/>
    <lineage>
        <taxon>Bacteria</taxon>
        <taxon>Pseudomonadati</taxon>
        <taxon>Pseudomonadota</taxon>
        <taxon>Betaproteobacteria</taxon>
        <taxon>Neisseriales</taxon>
        <taxon>Neisseriaceae</taxon>
        <taxon>Kingella</taxon>
    </lineage>
</organism>
<proteinExistence type="predicted"/>
<dbReference type="STRING" id="629741.GCWU000324_03202"/>
<reference evidence="1" key="1">
    <citation type="submission" date="2009-04" db="EMBL/GenBank/DDBJ databases">
        <authorList>
            <person name="Weinstock G."/>
            <person name="Sodergren E."/>
            <person name="Clifton S."/>
            <person name="Fulton L."/>
            <person name="Fulton B."/>
            <person name="Courtney L."/>
            <person name="Fronick C."/>
            <person name="Harrison M."/>
            <person name="Strong C."/>
            <person name="Farmer C."/>
            <person name="Delahaunty K."/>
            <person name="Markovic C."/>
            <person name="Hall O."/>
            <person name="Minx P."/>
            <person name="Tomlinson C."/>
            <person name="Mitreva M."/>
            <person name="Nelson J."/>
            <person name="Hou S."/>
            <person name="Wollam A."/>
            <person name="Pepin K.H."/>
            <person name="Johnson M."/>
            <person name="Bhonagiri V."/>
            <person name="Nash W.E."/>
            <person name="Warren W."/>
            <person name="Chinwalla A."/>
            <person name="Mardis E.R."/>
            <person name="Wilson R.K."/>
        </authorList>
    </citation>
    <scope>NUCLEOTIDE SEQUENCE [LARGE SCALE GENOMIC DNA]</scope>
    <source>
        <strain evidence="1">ATCC 51147</strain>
    </source>
</reference>
<accession>C4GNB3</accession>
<protein>
    <submittedName>
        <fullName evidence="1">Uncharacterized protein</fullName>
    </submittedName>
</protein>
<evidence type="ECO:0000313" key="2">
    <source>
        <dbReference type="Proteomes" id="UP000003009"/>
    </source>
</evidence>
<comment type="caution">
    <text evidence="1">The sequence shown here is derived from an EMBL/GenBank/DDBJ whole genome shotgun (WGS) entry which is preliminary data.</text>
</comment>
<name>C4GNB3_9NEIS</name>
<keyword evidence="2" id="KW-1185">Reference proteome</keyword>
<dbReference type="HOGENOM" id="CLU_2935408_0_0_4"/>